<dbReference type="InterPro" id="IPR011335">
    <property type="entry name" value="Restrct_endonuc-II-like"/>
</dbReference>
<dbReference type="Gene3D" id="3.90.320.10">
    <property type="match status" value="1"/>
</dbReference>
<evidence type="ECO:0000313" key="1">
    <source>
        <dbReference type="EMBL" id="SEA06134.1"/>
    </source>
</evidence>
<evidence type="ECO:0000313" key="2">
    <source>
        <dbReference type="Proteomes" id="UP000182257"/>
    </source>
</evidence>
<proteinExistence type="predicted"/>
<organism evidence="1 2">
    <name type="scientific">Xylanibacter ruminicola</name>
    <name type="common">Prevotella ruminicola</name>
    <dbReference type="NCBI Taxonomy" id="839"/>
    <lineage>
        <taxon>Bacteria</taxon>
        <taxon>Pseudomonadati</taxon>
        <taxon>Bacteroidota</taxon>
        <taxon>Bacteroidia</taxon>
        <taxon>Bacteroidales</taxon>
        <taxon>Prevotellaceae</taxon>
        <taxon>Xylanibacter</taxon>
    </lineage>
</organism>
<dbReference type="EMBL" id="FNRF01000001">
    <property type="protein sequence ID" value="SEA06134.1"/>
    <property type="molecule type" value="Genomic_DNA"/>
</dbReference>
<dbReference type="OrthoDB" id="884899at2"/>
<sequence>MKQTYPIIRFPEKGTILYPFRRHPLVTPGMLEQKLARELSAKLPAGVECLLNACIITTDKQPPYYPDLALVVAGTPGIRIDVEIDEPYCKATREPIHYLSCGDVYRDHLLNRHGWVVVRLAAQQIAQEPGICADYLVELVTCMMADSAFIQQHQFASVPTPVEPWSRNDALKMAYWQNVDGEDKQWITDRYALDVDELDCKQQVKPFDKTDDMREKMATFRDAGHYEQDADIDFEPCEHIYIYKGIKRMLPVSSLIAYFFDEFQALSQAENQMRFKGIPVEESLDKWERAGRTASEVGTFVHLQTENYFQRGFFETECQLQFGQETEVVSVEQEKLHFLRFIRDYDIEPYRQEWPVYDKDLNIAGTIDLICQDDDGEFTIYDWKRSSKVVNAQGQPIVEGFRGKMSHNGISLPDTSFYHYCIQQNLYRYMLERHYGIRVKAMNLVVLCPDYPTYYVAQVPKMDQLIQQIVTICQQHDLGHRLL</sequence>
<dbReference type="AlphaFoldDB" id="A0A1H3Y5M7"/>
<protein>
    <submittedName>
        <fullName evidence="1">PD-(D/E)XK nuclease superfamily protein</fullName>
    </submittedName>
</protein>
<dbReference type="InterPro" id="IPR011604">
    <property type="entry name" value="PDDEXK-like_dom_sf"/>
</dbReference>
<dbReference type="Proteomes" id="UP000182257">
    <property type="component" value="Unassembled WGS sequence"/>
</dbReference>
<accession>A0A1H3Y5M7</accession>
<gene>
    <name evidence="1" type="ORF">SAMN05216462_0492</name>
</gene>
<name>A0A1H3Y5M7_XYLRU</name>
<reference evidence="1 2" key="1">
    <citation type="submission" date="2016-10" db="EMBL/GenBank/DDBJ databases">
        <authorList>
            <person name="de Groot N.N."/>
        </authorList>
    </citation>
    <scope>NUCLEOTIDE SEQUENCE [LARGE SCALE GENOMIC DNA]</scope>
    <source>
        <strain evidence="1 2">D31d</strain>
    </source>
</reference>
<dbReference type="RefSeq" id="WP_139208714.1">
    <property type="nucleotide sequence ID" value="NZ_FNRF01000001.1"/>
</dbReference>
<dbReference type="SUPFAM" id="SSF52980">
    <property type="entry name" value="Restriction endonuclease-like"/>
    <property type="match status" value="1"/>
</dbReference>